<dbReference type="OrthoDB" id="9804152at2"/>
<dbReference type="Proteomes" id="UP000253816">
    <property type="component" value="Unassembled WGS sequence"/>
</dbReference>
<evidence type="ECO:0000256" key="5">
    <source>
        <dbReference type="ARBA" id="ARBA00023136"/>
    </source>
</evidence>
<name>A0A369KJU9_9BACT</name>
<organism evidence="7 8">
    <name type="scientific">Candidatus Similichlamydia laticola</name>
    <dbReference type="NCBI Taxonomy" id="2170265"/>
    <lineage>
        <taxon>Bacteria</taxon>
        <taxon>Pseudomonadati</taxon>
        <taxon>Chlamydiota</taxon>
        <taxon>Chlamydiia</taxon>
        <taxon>Parachlamydiales</taxon>
        <taxon>Candidatus Parilichlamydiaceae</taxon>
        <taxon>Candidatus Similichlamydia</taxon>
    </lineage>
</organism>
<evidence type="ECO:0000313" key="7">
    <source>
        <dbReference type="EMBL" id="RDB31256.1"/>
    </source>
</evidence>
<dbReference type="RefSeq" id="WP_114544584.1">
    <property type="nucleotide sequence ID" value="NZ_QQBG01000025.1"/>
</dbReference>
<comment type="similarity">
    <text evidence="2">Belongs to the LemA family.</text>
</comment>
<evidence type="ECO:0000256" key="3">
    <source>
        <dbReference type="ARBA" id="ARBA00022692"/>
    </source>
</evidence>
<evidence type="ECO:0000256" key="4">
    <source>
        <dbReference type="ARBA" id="ARBA00022989"/>
    </source>
</evidence>
<dbReference type="PANTHER" id="PTHR34478">
    <property type="entry name" value="PROTEIN LEMA"/>
    <property type="match status" value="1"/>
</dbReference>
<dbReference type="InterPro" id="IPR007156">
    <property type="entry name" value="MamQ_LemA"/>
</dbReference>
<evidence type="ECO:0000256" key="1">
    <source>
        <dbReference type="ARBA" id="ARBA00004167"/>
    </source>
</evidence>
<evidence type="ECO:0000313" key="8">
    <source>
        <dbReference type="Proteomes" id="UP000253816"/>
    </source>
</evidence>
<dbReference type="AlphaFoldDB" id="A0A369KJU9"/>
<keyword evidence="4 6" id="KW-1133">Transmembrane helix</keyword>
<keyword evidence="3 6" id="KW-0812">Transmembrane</keyword>
<evidence type="ECO:0000256" key="2">
    <source>
        <dbReference type="ARBA" id="ARBA00008854"/>
    </source>
</evidence>
<keyword evidence="5 6" id="KW-0472">Membrane</keyword>
<dbReference type="SUPFAM" id="SSF140478">
    <property type="entry name" value="LemA-like"/>
    <property type="match status" value="1"/>
</dbReference>
<sequence length="192" mass="22339">MEIYPIVLAGTIFASVGWFIFSYNRLAEYKARAHNHWHQINVQLQRRYDLIPNLVETARTTMNFEKSTLESVVQARNMAARTLQGIKGNLTAEKMEALFQADQLLTSNMHKFLAVVEQYPNLRSVENMRCLHEELVSTENRIAFARQAYNDAVTRYNESQMRIPTKWIASCTEHAPMEFYPISSEEVKNSFR</sequence>
<dbReference type="Gene3D" id="1.20.1440.20">
    <property type="entry name" value="LemA-like domain"/>
    <property type="match status" value="1"/>
</dbReference>
<proteinExistence type="inferred from homology"/>
<gene>
    <name evidence="7" type="ORF">HAT2_00641</name>
</gene>
<keyword evidence="8" id="KW-1185">Reference proteome</keyword>
<reference evidence="7 8" key="1">
    <citation type="submission" date="2018-07" db="EMBL/GenBank/DDBJ databases">
        <title>Comparative genomics of the Candidatus Parilichlamydiaceae reveals evidence of convergent evolution and genome reduction in the phylum Chlamydiae.</title>
        <authorList>
            <person name="Taylor-Brown A."/>
            <person name="Polkinghorne A."/>
        </authorList>
    </citation>
    <scope>NUCLEOTIDE SEQUENCE [LARGE SCALE GENOMIC DNA]</scope>
    <source>
        <strain evidence="7 8">Hat2</strain>
    </source>
</reference>
<comment type="subcellular location">
    <subcellularLocation>
        <location evidence="1">Membrane</location>
        <topology evidence="1">Single-pass membrane protein</topology>
    </subcellularLocation>
</comment>
<evidence type="ECO:0000256" key="6">
    <source>
        <dbReference type="SAM" id="Phobius"/>
    </source>
</evidence>
<feature type="transmembrane region" description="Helical" evidence="6">
    <location>
        <begin position="6"/>
        <end position="23"/>
    </location>
</feature>
<evidence type="ECO:0008006" key="9">
    <source>
        <dbReference type="Google" id="ProtNLM"/>
    </source>
</evidence>
<dbReference type="PANTHER" id="PTHR34478:SF2">
    <property type="entry name" value="MEMBRANE PROTEIN"/>
    <property type="match status" value="1"/>
</dbReference>
<dbReference type="GO" id="GO:0016020">
    <property type="term" value="C:membrane"/>
    <property type="evidence" value="ECO:0007669"/>
    <property type="project" value="UniProtKB-SubCell"/>
</dbReference>
<dbReference type="InterPro" id="IPR023353">
    <property type="entry name" value="LemA-like_dom_sf"/>
</dbReference>
<dbReference type="EMBL" id="QQBG01000025">
    <property type="protein sequence ID" value="RDB31256.1"/>
    <property type="molecule type" value="Genomic_DNA"/>
</dbReference>
<comment type="caution">
    <text evidence="7">The sequence shown here is derived from an EMBL/GenBank/DDBJ whole genome shotgun (WGS) entry which is preliminary data.</text>
</comment>
<protein>
    <recommendedName>
        <fullName evidence="9">LemA protein</fullName>
    </recommendedName>
</protein>
<dbReference type="Pfam" id="PF04011">
    <property type="entry name" value="LemA"/>
    <property type="match status" value="1"/>
</dbReference>
<accession>A0A369KJU9</accession>